<keyword evidence="1" id="KW-0813">Transport</keyword>
<keyword evidence="4 9" id="KW-0812">Transmembrane</keyword>
<evidence type="ECO:0000256" key="6">
    <source>
        <dbReference type="ARBA" id="ARBA00022989"/>
    </source>
</evidence>
<dbReference type="PANTHER" id="PTHR30607:SF2">
    <property type="entry name" value="POTASSIUM-TRANSPORTING ATPASE POTASSIUM-BINDING SUBUNIT"/>
    <property type="match status" value="1"/>
</dbReference>
<feature type="transmembrane region" description="Helical" evidence="9">
    <location>
        <begin position="5"/>
        <end position="21"/>
    </location>
</feature>
<evidence type="ECO:0000256" key="3">
    <source>
        <dbReference type="ARBA" id="ARBA00022538"/>
    </source>
</evidence>
<accession>A0A5T1DUU4</accession>
<dbReference type="Pfam" id="PF03814">
    <property type="entry name" value="KdpA"/>
    <property type="match status" value="1"/>
</dbReference>
<dbReference type="EMBL" id="AACJNO010000002">
    <property type="protein sequence ID" value="EAK8319336.1"/>
    <property type="molecule type" value="Genomic_DNA"/>
</dbReference>
<evidence type="ECO:0000256" key="4">
    <source>
        <dbReference type="ARBA" id="ARBA00022692"/>
    </source>
</evidence>
<reference evidence="10" key="1">
    <citation type="submission" date="2019-04" db="EMBL/GenBank/DDBJ databases">
        <authorList>
            <person name="Ashton P.M."/>
            <person name="Dallman T."/>
            <person name="Nair S."/>
            <person name="De Pinna E."/>
            <person name="Peters T."/>
            <person name="Grant K."/>
        </authorList>
    </citation>
    <scope>NUCLEOTIDE SEQUENCE</scope>
    <source>
        <strain evidence="10">OXC2273</strain>
    </source>
</reference>
<keyword evidence="6 9" id="KW-1133">Transmembrane helix</keyword>
<dbReference type="GO" id="GO:0005886">
    <property type="term" value="C:plasma membrane"/>
    <property type="evidence" value="ECO:0007669"/>
    <property type="project" value="TreeGrafter"/>
</dbReference>
<dbReference type="InterPro" id="IPR004623">
    <property type="entry name" value="KdpA"/>
</dbReference>
<dbReference type="AlphaFoldDB" id="A0A5T1DUU4"/>
<evidence type="ECO:0000256" key="1">
    <source>
        <dbReference type="ARBA" id="ARBA00022448"/>
    </source>
</evidence>
<evidence type="ECO:0000256" key="5">
    <source>
        <dbReference type="ARBA" id="ARBA00022958"/>
    </source>
</evidence>
<evidence type="ECO:0000256" key="2">
    <source>
        <dbReference type="ARBA" id="ARBA00022475"/>
    </source>
</evidence>
<feature type="transmembrane region" description="Helical" evidence="9">
    <location>
        <begin position="70"/>
        <end position="93"/>
    </location>
</feature>
<keyword evidence="7" id="KW-0406">Ion transport</keyword>
<proteinExistence type="predicted"/>
<dbReference type="GO" id="GO:0008556">
    <property type="term" value="F:P-type potassium transmembrane transporter activity"/>
    <property type="evidence" value="ECO:0007669"/>
    <property type="project" value="InterPro"/>
</dbReference>
<keyword evidence="2" id="KW-1003">Cell membrane</keyword>
<gene>
    <name evidence="10" type="ORF">E7M96_01855</name>
</gene>
<evidence type="ECO:0000256" key="8">
    <source>
        <dbReference type="ARBA" id="ARBA00023136"/>
    </source>
</evidence>
<name>A0A5T1DUU4_CAMJU</name>
<keyword evidence="3" id="KW-0633">Potassium transport</keyword>
<evidence type="ECO:0000256" key="7">
    <source>
        <dbReference type="ARBA" id="ARBA00023065"/>
    </source>
</evidence>
<evidence type="ECO:0000313" key="10">
    <source>
        <dbReference type="EMBL" id="EAK8319336.1"/>
    </source>
</evidence>
<dbReference type="PANTHER" id="PTHR30607">
    <property type="entry name" value="POTASSIUM-TRANSPORTING ATPASE A CHAIN"/>
    <property type="match status" value="1"/>
</dbReference>
<comment type="caution">
    <text evidence="10">The sequence shown here is derived from an EMBL/GenBank/DDBJ whole genome shotgun (WGS) entry which is preliminary data.</text>
</comment>
<protein>
    <submittedName>
        <fullName evidence="10">Potassium-transporting ATPase subunit KdpA</fullName>
    </submittedName>
</protein>
<keyword evidence="5" id="KW-0630">Potassium</keyword>
<sequence>MHLIAFNALVAIFSFVIFYLQDKLFLNPNSINSMKGDLNLNTVISFITNTNLQHYSGESALSLLSQNTGILFAMFVSSASGYSACMAFCHALCSMQMGNFMKILCVLLRV</sequence>
<keyword evidence="8 9" id="KW-0472">Membrane</keyword>
<organism evidence="10">
    <name type="scientific">Campylobacter jejuni</name>
    <dbReference type="NCBI Taxonomy" id="197"/>
    <lineage>
        <taxon>Bacteria</taxon>
        <taxon>Pseudomonadati</taxon>
        <taxon>Campylobacterota</taxon>
        <taxon>Epsilonproteobacteria</taxon>
        <taxon>Campylobacterales</taxon>
        <taxon>Campylobacteraceae</taxon>
        <taxon>Campylobacter</taxon>
    </lineage>
</organism>
<evidence type="ECO:0000256" key="9">
    <source>
        <dbReference type="SAM" id="Phobius"/>
    </source>
</evidence>